<dbReference type="EMBL" id="JAXLQG010000010">
    <property type="protein sequence ID" value="KAK5535294.1"/>
    <property type="molecule type" value="Genomic_DNA"/>
</dbReference>
<name>A0AAV9Q535_9PEZI</name>
<accession>A0AAV9Q535</accession>
<dbReference type="AlphaFoldDB" id="A0AAV9Q535"/>
<proteinExistence type="predicted"/>
<comment type="caution">
    <text evidence="1">The sequence shown here is derived from an EMBL/GenBank/DDBJ whole genome shotgun (WGS) entry which is preliminary data.</text>
</comment>
<organism evidence="1 2">
    <name type="scientific">Vermiconidia calcicola</name>
    <dbReference type="NCBI Taxonomy" id="1690605"/>
    <lineage>
        <taxon>Eukaryota</taxon>
        <taxon>Fungi</taxon>
        <taxon>Dikarya</taxon>
        <taxon>Ascomycota</taxon>
        <taxon>Pezizomycotina</taxon>
        <taxon>Dothideomycetes</taxon>
        <taxon>Dothideomycetidae</taxon>
        <taxon>Mycosphaerellales</taxon>
        <taxon>Extremaceae</taxon>
        <taxon>Vermiconidia</taxon>
    </lineage>
</organism>
<protein>
    <recommendedName>
        <fullName evidence="3">Ubiquitin-like domain-containing protein</fullName>
    </recommendedName>
</protein>
<evidence type="ECO:0000313" key="2">
    <source>
        <dbReference type="Proteomes" id="UP001345827"/>
    </source>
</evidence>
<dbReference type="Proteomes" id="UP001345827">
    <property type="component" value="Unassembled WGS sequence"/>
</dbReference>
<keyword evidence="2" id="KW-1185">Reference proteome</keyword>
<reference evidence="1 2" key="1">
    <citation type="submission" date="2023-06" db="EMBL/GenBank/DDBJ databases">
        <title>Black Yeasts Isolated from many extreme environments.</title>
        <authorList>
            <person name="Coleine C."/>
            <person name="Stajich J.E."/>
            <person name="Selbmann L."/>
        </authorList>
    </citation>
    <scope>NUCLEOTIDE SEQUENCE [LARGE SCALE GENOMIC DNA]</scope>
    <source>
        <strain evidence="1 2">CCFEE 5887</strain>
    </source>
</reference>
<gene>
    <name evidence="1" type="ORF">LTR25_006302</name>
</gene>
<sequence length="82" mass="9546">MSIEYHPQLPDSILNLYISIPLVPDKLKESVVDMIKKGHRIRRSSLFELEDAQGTMLENGLLDGDELHVYKKNRKRKRNQDA</sequence>
<evidence type="ECO:0008006" key="3">
    <source>
        <dbReference type="Google" id="ProtNLM"/>
    </source>
</evidence>
<evidence type="ECO:0000313" key="1">
    <source>
        <dbReference type="EMBL" id="KAK5535294.1"/>
    </source>
</evidence>